<feature type="compositionally biased region" description="Pro residues" evidence="4">
    <location>
        <begin position="1058"/>
        <end position="1068"/>
    </location>
</feature>
<dbReference type="GO" id="GO:0005085">
    <property type="term" value="F:guanyl-nucleotide exchange factor activity"/>
    <property type="evidence" value="ECO:0007669"/>
    <property type="project" value="UniProtKB-KW"/>
</dbReference>
<dbReference type="Pfam" id="PF20422">
    <property type="entry name" value="DHR-2_Lobe_B"/>
    <property type="match status" value="1"/>
</dbReference>
<dbReference type="PANTHER" id="PTHR45653">
    <property type="entry name" value="DEDICATOR OF CYTOKINESIS"/>
    <property type="match status" value="1"/>
</dbReference>
<feature type="compositionally biased region" description="Low complexity" evidence="4">
    <location>
        <begin position="986"/>
        <end position="998"/>
    </location>
</feature>
<dbReference type="SUPFAM" id="SSF48371">
    <property type="entry name" value="ARM repeat"/>
    <property type="match status" value="1"/>
</dbReference>
<feature type="coiled-coil region" evidence="3">
    <location>
        <begin position="513"/>
        <end position="540"/>
    </location>
</feature>
<evidence type="ECO:0000256" key="3">
    <source>
        <dbReference type="SAM" id="Coils"/>
    </source>
</evidence>
<reference evidence="6" key="1">
    <citation type="submission" date="2021-01" db="EMBL/GenBank/DDBJ databases">
        <authorList>
            <person name="Li R."/>
            <person name="Bekaert M."/>
        </authorList>
    </citation>
    <scope>NUCLEOTIDE SEQUENCE</scope>
    <source>
        <strain evidence="6">Farmed</strain>
    </source>
</reference>
<evidence type="ECO:0000313" key="6">
    <source>
        <dbReference type="EMBL" id="CAE1283051.1"/>
    </source>
</evidence>
<dbReference type="InterPro" id="IPR027357">
    <property type="entry name" value="DOCKER_dom"/>
</dbReference>
<keyword evidence="1" id="KW-0344">Guanine-nucleotide releasing factor</keyword>
<dbReference type="InterPro" id="IPR043162">
    <property type="entry name" value="DOCK_C_lobe_C"/>
</dbReference>
<dbReference type="InterPro" id="IPR046773">
    <property type="entry name" value="DOCKER_Lobe_C"/>
</dbReference>
<feature type="domain" description="DOCKER" evidence="5">
    <location>
        <begin position="426"/>
        <end position="837"/>
    </location>
</feature>
<dbReference type="InterPro" id="IPR016024">
    <property type="entry name" value="ARM-type_fold"/>
</dbReference>
<organism evidence="6 7">
    <name type="scientific">Acanthosepion pharaonis</name>
    <name type="common">Pharaoh cuttlefish</name>
    <name type="synonym">Sepia pharaonis</name>
    <dbReference type="NCBI Taxonomy" id="158019"/>
    <lineage>
        <taxon>Eukaryota</taxon>
        <taxon>Metazoa</taxon>
        <taxon>Spiralia</taxon>
        <taxon>Lophotrochozoa</taxon>
        <taxon>Mollusca</taxon>
        <taxon>Cephalopoda</taxon>
        <taxon>Coleoidea</taxon>
        <taxon>Decapodiformes</taxon>
        <taxon>Sepiida</taxon>
        <taxon>Sepiina</taxon>
        <taxon>Sepiidae</taxon>
        <taxon>Acanthosepion</taxon>
    </lineage>
</organism>
<keyword evidence="3" id="KW-0175">Coiled coil</keyword>
<dbReference type="Proteomes" id="UP000597762">
    <property type="component" value="Unassembled WGS sequence"/>
</dbReference>
<evidence type="ECO:0000256" key="1">
    <source>
        <dbReference type="ARBA" id="ARBA00022658"/>
    </source>
</evidence>
<dbReference type="InterPro" id="IPR056372">
    <property type="entry name" value="TPR_DOCK"/>
</dbReference>
<feature type="compositionally biased region" description="Polar residues" evidence="4">
    <location>
        <begin position="963"/>
        <end position="985"/>
    </location>
</feature>
<proteinExistence type="inferred from homology"/>
<gene>
    <name evidence="6" type="ORF">SPHA_43845</name>
</gene>
<evidence type="ECO:0000256" key="2">
    <source>
        <dbReference type="PROSITE-ProRule" id="PRU00984"/>
    </source>
</evidence>
<evidence type="ECO:0000256" key="4">
    <source>
        <dbReference type="SAM" id="MobiDB-lite"/>
    </source>
</evidence>
<dbReference type="GO" id="GO:0007520">
    <property type="term" value="P:myoblast fusion"/>
    <property type="evidence" value="ECO:0007669"/>
    <property type="project" value="TreeGrafter"/>
</dbReference>
<name>A0A812CZN4_ACAPH</name>
<dbReference type="Gene3D" id="1.20.58.740">
    <property type="match status" value="1"/>
</dbReference>
<dbReference type="GO" id="GO:0005886">
    <property type="term" value="C:plasma membrane"/>
    <property type="evidence" value="ECO:0007669"/>
    <property type="project" value="TreeGrafter"/>
</dbReference>
<evidence type="ECO:0000259" key="5">
    <source>
        <dbReference type="PROSITE" id="PS51651"/>
    </source>
</evidence>
<dbReference type="GO" id="GO:0016477">
    <property type="term" value="P:cell migration"/>
    <property type="evidence" value="ECO:0007669"/>
    <property type="project" value="TreeGrafter"/>
</dbReference>
<feature type="region of interest" description="Disordered" evidence="4">
    <location>
        <begin position="944"/>
        <end position="1068"/>
    </location>
</feature>
<dbReference type="InterPro" id="IPR026791">
    <property type="entry name" value="DOCK"/>
</dbReference>
<dbReference type="GO" id="GO:0007264">
    <property type="term" value="P:small GTPase-mediated signal transduction"/>
    <property type="evidence" value="ECO:0007669"/>
    <property type="project" value="InterPro"/>
</dbReference>
<dbReference type="PROSITE" id="PS51651">
    <property type="entry name" value="DOCKER"/>
    <property type="match status" value="1"/>
</dbReference>
<dbReference type="GO" id="GO:0031267">
    <property type="term" value="F:small GTPase binding"/>
    <property type="evidence" value="ECO:0007669"/>
    <property type="project" value="TreeGrafter"/>
</dbReference>
<keyword evidence="7" id="KW-1185">Reference proteome</keyword>
<dbReference type="OrthoDB" id="18896at2759"/>
<dbReference type="AlphaFoldDB" id="A0A812CZN4"/>
<evidence type="ECO:0000313" key="7">
    <source>
        <dbReference type="Proteomes" id="UP000597762"/>
    </source>
</evidence>
<dbReference type="InterPro" id="IPR043161">
    <property type="entry name" value="DOCK_C_lobe_A"/>
</dbReference>
<dbReference type="Pfam" id="PF06920">
    <property type="entry name" value="DHR-2_Lobe_A"/>
    <property type="match status" value="1"/>
</dbReference>
<accession>A0A812CZN4</accession>
<feature type="region of interest" description="Disordered" evidence="4">
    <location>
        <begin position="847"/>
        <end position="888"/>
    </location>
</feature>
<comment type="caution">
    <text evidence="6">The sequence shown here is derived from an EMBL/GenBank/DDBJ whole genome shotgun (WGS) entry which is preliminary data.</text>
</comment>
<dbReference type="Gene3D" id="1.25.40.410">
    <property type="match status" value="1"/>
</dbReference>
<dbReference type="Pfam" id="PF23554">
    <property type="entry name" value="TPR_DOCK"/>
    <property type="match status" value="1"/>
</dbReference>
<dbReference type="GO" id="GO:0005737">
    <property type="term" value="C:cytoplasm"/>
    <property type="evidence" value="ECO:0007669"/>
    <property type="project" value="TreeGrafter"/>
</dbReference>
<comment type="similarity">
    <text evidence="2">Belongs to the DOCK family.</text>
</comment>
<dbReference type="InterPro" id="IPR046769">
    <property type="entry name" value="DOCKER_Lobe_A"/>
</dbReference>
<dbReference type="Pfam" id="PF20421">
    <property type="entry name" value="DHR-2_Lobe_C"/>
    <property type="match status" value="1"/>
</dbReference>
<dbReference type="EMBL" id="CAHIKZ030002223">
    <property type="protein sequence ID" value="CAE1283051.1"/>
    <property type="molecule type" value="Genomic_DNA"/>
</dbReference>
<dbReference type="InterPro" id="IPR046770">
    <property type="entry name" value="DOCKER_Lobe_B"/>
</dbReference>
<sequence>MMRYKTSRTLLVQGAALKYMTTTIPHIITIFSPLELSKLLVEFFDNMQPERLSKQKMKSINDLVHSELFKRTDCRQILLPMILSHTAVLLENEREMEGCAMVLNDIMDIFYHTRNENDLSTMIQRMLRTVIQTVIRMDWEKDLVGNFVAVMMAILSQMTEHHYKIYIESFPYRCDLQDFLTEILMVLRNLITKNVYRDDWNDMILLQNSIILRALRFFAHTINDEFSSPFLYELWNSFFFCAVSFLTQEPLQLEKFSANKRTKIISRYKDMRREMGFEIRSMWFNLGQNKSSFIPGLVGKILEMTLVPETELRKATIPIFFDMMQCEFLQVSGRGYKHNFFQVENQIITELDVLVEGGRGDEQYMELMYETLKGLFEKNKYMMQQGQVFVEMIRKLLQHLLEYRSIIRDEVKEHRMSCIVNLLNFYQEIDRQEMYVRYLHKLCDLHLDCDNYTEAACALMQYAKLLQWSCDPIPPMLESAKYHECKTQSELKEKLYCETIKYFEQGKIWEKGIELCKELANQYENELFDYENLSALLKKQADLYDSIMKKEKDRHPPEYFRVAYYGKGYPSFLQNKMYIHRGKEYERLSDFSARLQTMFPNAELLKTLSTPGEDITLSNKQYLQINAVNPIQDLKEHFKNKTVSEPILKYYAVNEIQKFSYSRRLDESVTDVKDMWLERTILVTSHPFPGILQWFPVVSTEVVKVSPLETAIETLEGTNKKLRTLIDQHNKDSNLRPDALTMLLNGVVDPAVNKGILNYKEFYSSEYLKVNDEKRNITELVSKLKQLTLNQGILLREALQVHKRCASENLKPLQAHMEQRFSELCILIEKECGIRIADKGFTSSVKRNQSSLSMASRNSSGSVAGMSDVNNTSNSSPTIRSNPTMRSRSISCVQVANANQERSNSLTLTTPLKNIIKRASQVSDHSSSTSSSQRNSAEQLIELNEQLSTKRPPRPDPERRNSRPASQFRSDQPLSLLNISASSLCSNTSTNTQETSEPTSDDSESSGEPPPLPEKQAYADYTNTVGEESPIIPQRMITKTGQKNKPPPPIPVEEEILPPVPRKPPLPR</sequence>
<dbReference type="PANTHER" id="PTHR45653:SF10">
    <property type="entry name" value="MYOBLAST CITY, ISOFORM B"/>
    <property type="match status" value="1"/>
</dbReference>
<dbReference type="FunFam" id="1.25.40.410:FF:000003">
    <property type="entry name" value="Dedicator of cytokinesis protein 4"/>
    <property type="match status" value="1"/>
</dbReference>
<protein>
    <submittedName>
        <fullName evidence="6">DOCK1</fullName>
    </submittedName>
</protein>